<dbReference type="InterPro" id="IPR027417">
    <property type="entry name" value="P-loop_NTPase"/>
</dbReference>
<dbReference type="GO" id="GO:0016887">
    <property type="term" value="F:ATP hydrolysis activity"/>
    <property type="evidence" value="ECO:0007669"/>
    <property type="project" value="InterPro"/>
</dbReference>
<keyword evidence="2" id="KW-0813">Transport</keyword>
<accession>A0A382HIQ0</accession>
<evidence type="ECO:0000256" key="2">
    <source>
        <dbReference type="ARBA" id="ARBA00022448"/>
    </source>
</evidence>
<comment type="similarity">
    <text evidence="1">Belongs to the ABC transporter superfamily.</text>
</comment>
<dbReference type="InterPro" id="IPR003439">
    <property type="entry name" value="ABC_transporter-like_ATP-bd"/>
</dbReference>
<dbReference type="GO" id="GO:0005524">
    <property type="term" value="F:ATP binding"/>
    <property type="evidence" value="ECO:0007669"/>
    <property type="project" value="UniProtKB-KW"/>
</dbReference>
<dbReference type="InterPro" id="IPR050319">
    <property type="entry name" value="ABC_transp_ATP-bind"/>
</dbReference>
<dbReference type="EMBL" id="UINC01061521">
    <property type="protein sequence ID" value="SVB87180.1"/>
    <property type="molecule type" value="Genomic_DNA"/>
</dbReference>
<proteinExistence type="inferred from homology"/>
<dbReference type="PROSITE" id="PS50893">
    <property type="entry name" value="ABC_TRANSPORTER_2"/>
    <property type="match status" value="1"/>
</dbReference>
<protein>
    <recommendedName>
        <fullName evidence="5">ABC transporter domain-containing protein</fullName>
    </recommendedName>
</protein>
<dbReference type="Gene3D" id="3.40.50.300">
    <property type="entry name" value="P-loop containing nucleotide triphosphate hydrolases"/>
    <property type="match status" value="1"/>
</dbReference>
<dbReference type="GO" id="GO:0015833">
    <property type="term" value="P:peptide transport"/>
    <property type="evidence" value="ECO:0007669"/>
    <property type="project" value="InterPro"/>
</dbReference>
<dbReference type="PROSITE" id="PS00211">
    <property type="entry name" value="ABC_TRANSPORTER_1"/>
    <property type="match status" value="1"/>
</dbReference>
<gene>
    <name evidence="6" type="ORF">METZ01_LOCUS240034</name>
</gene>
<evidence type="ECO:0000256" key="4">
    <source>
        <dbReference type="ARBA" id="ARBA00022840"/>
    </source>
</evidence>
<dbReference type="InterPro" id="IPR013563">
    <property type="entry name" value="Oligopep_ABC_C"/>
</dbReference>
<dbReference type="SUPFAM" id="SSF52540">
    <property type="entry name" value="P-loop containing nucleoside triphosphate hydrolases"/>
    <property type="match status" value="1"/>
</dbReference>
<dbReference type="CDD" id="cd03257">
    <property type="entry name" value="ABC_NikE_OppD_transporters"/>
    <property type="match status" value="1"/>
</dbReference>
<dbReference type="GO" id="GO:0055085">
    <property type="term" value="P:transmembrane transport"/>
    <property type="evidence" value="ECO:0007669"/>
    <property type="project" value="UniProtKB-ARBA"/>
</dbReference>
<feature type="domain" description="ABC transporter" evidence="5">
    <location>
        <begin position="5"/>
        <end position="258"/>
    </location>
</feature>
<dbReference type="PANTHER" id="PTHR43776:SF7">
    <property type="entry name" value="D,D-DIPEPTIDE TRANSPORT ATP-BINDING PROTEIN DDPF-RELATED"/>
    <property type="match status" value="1"/>
</dbReference>
<dbReference type="Pfam" id="PF00005">
    <property type="entry name" value="ABC_tran"/>
    <property type="match status" value="1"/>
</dbReference>
<organism evidence="6">
    <name type="scientific">marine metagenome</name>
    <dbReference type="NCBI Taxonomy" id="408172"/>
    <lineage>
        <taxon>unclassified sequences</taxon>
        <taxon>metagenomes</taxon>
        <taxon>ecological metagenomes</taxon>
    </lineage>
</organism>
<dbReference type="PANTHER" id="PTHR43776">
    <property type="entry name" value="TRANSPORT ATP-BINDING PROTEIN"/>
    <property type="match status" value="1"/>
</dbReference>
<dbReference type="InterPro" id="IPR003593">
    <property type="entry name" value="AAA+_ATPase"/>
</dbReference>
<dbReference type="AlphaFoldDB" id="A0A382HIQ0"/>
<dbReference type="Pfam" id="PF08352">
    <property type="entry name" value="oligo_HPY"/>
    <property type="match status" value="1"/>
</dbReference>
<dbReference type="FunFam" id="3.40.50.300:FF:000016">
    <property type="entry name" value="Oligopeptide ABC transporter ATP-binding component"/>
    <property type="match status" value="1"/>
</dbReference>
<dbReference type="SMART" id="SM00382">
    <property type="entry name" value="AAA"/>
    <property type="match status" value="1"/>
</dbReference>
<evidence type="ECO:0000313" key="6">
    <source>
        <dbReference type="EMBL" id="SVB87180.1"/>
    </source>
</evidence>
<reference evidence="6" key="1">
    <citation type="submission" date="2018-05" db="EMBL/GenBank/DDBJ databases">
        <authorList>
            <person name="Lanie J.A."/>
            <person name="Ng W.-L."/>
            <person name="Kazmierczak K.M."/>
            <person name="Andrzejewski T.M."/>
            <person name="Davidsen T.M."/>
            <person name="Wayne K.J."/>
            <person name="Tettelin H."/>
            <person name="Glass J.I."/>
            <person name="Rusch D."/>
            <person name="Podicherti R."/>
            <person name="Tsui H.-C.T."/>
            <person name="Winkler M.E."/>
        </authorList>
    </citation>
    <scope>NUCLEOTIDE SEQUENCE</scope>
</reference>
<dbReference type="NCBIfam" id="TIGR01727">
    <property type="entry name" value="oligo_HPY"/>
    <property type="match status" value="1"/>
</dbReference>
<keyword evidence="4" id="KW-0067">ATP-binding</keyword>
<evidence type="ECO:0000256" key="3">
    <source>
        <dbReference type="ARBA" id="ARBA00022741"/>
    </source>
</evidence>
<name>A0A382HIQ0_9ZZZZ</name>
<sequence>MAPLLKVENVVVRFPLQGSFMQSLGFGMASLIEAVAGVSFILQEGQTYAIVGESGSGKTTLARAIAGLHHADEGSIQYKGNELCQLPEKGFKKYRQDISMIFQDPFGCLSPRLSIKSIITEPFQIQEMKDKDLEAEAKRLLSMVGLPTDFVTRYPYQLSGGQARRVGVARALSLNPKLIIADEPTAGLDVSVQGELLNLLAKLQDDIGLSFVIISHNLNVVKHISDKMGIMYLGRFVEEGLTDEIFQHPKHPYTFSLLSANPEPDPDAELNRVELLGDPPSIMHRPQGCEFHTRCPFVKEKCKIEIPKIVYPEQSQAYSCHYSL</sequence>
<keyword evidence="3" id="KW-0547">Nucleotide-binding</keyword>
<dbReference type="InterPro" id="IPR017871">
    <property type="entry name" value="ABC_transporter-like_CS"/>
</dbReference>
<evidence type="ECO:0000256" key="1">
    <source>
        <dbReference type="ARBA" id="ARBA00005417"/>
    </source>
</evidence>
<evidence type="ECO:0000259" key="5">
    <source>
        <dbReference type="PROSITE" id="PS50893"/>
    </source>
</evidence>